<dbReference type="Pfam" id="PF00300">
    <property type="entry name" value="His_Phos_1"/>
    <property type="match status" value="1"/>
</dbReference>
<dbReference type="PANTHER" id="PTHR48100:SF1">
    <property type="entry name" value="HISTIDINE PHOSPHATASE FAMILY PROTEIN-RELATED"/>
    <property type="match status" value="1"/>
</dbReference>
<dbReference type="InterPro" id="IPR003094">
    <property type="entry name" value="6Pfruct_kin"/>
</dbReference>
<dbReference type="InterPro" id="IPR029033">
    <property type="entry name" value="His_PPase_superfam"/>
</dbReference>
<keyword evidence="1" id="KW-0324">Glycolysis</keyword>
<evidence type="ECO:0000256" key="2">
    <source>
        <dbReference type="ARBA" id="ARBA00023235"/>
    </source>
</evidence>
<protein>
    <submittedName>
        <fullName evidence="5">Histidine phosphatase family protein</fullName>
    </submittedName>
</protein>
<feature type="binding site" evidence="4">
    <location>
        <begin position="7"/>
        <end position="14"/>
    </location>
    <ligand>
        <name>substrate</name>
    </ligand>
</feature>
<feature type="active site" description="Proton donor/acceptor" evidence="3">
    <location>
        <position position="81"/>
    </location>
</feature>
<dbReference type="InterPro" id="IPR001345">
    <property type="entry name" value="PG/BPGM_mutase_AS"/>
</dbReference>
<evidence type="ECO:0000256" key="4">
    <source>
        <dbReference type="PIRSR" id="PIRSR613078-2"/>
    </source>
</evidence>
<accession>A0A932MNB5</accession>
<evidence type="ECO:0000256" key="1">
    <source>
        <dbReference type="ARBA" id="ARBA00023152"/>
    </source>
</evidence>
<name>A0A932MNB5_UNCTE</name>
<comment type="caution">
    <text evidence="5">The sequence shown here is derived from an EMBL/GenBank/DDBJ whole genome shotgun (WGS) entry which is preliminary data.</text>
</comment>
<dbReference type="PROSITE" id="PS00175">
    <property type="entry name" value="PG_MUTASE"/>
    <property type="match status" value="1"/>
</dbReference>
<organism evidence="5 6">
    <name type="scientific">Tectimicrobiota bacterium</name>
    <dbReference type="NCBI Taxonomy" id="2528274"/>
    <lineage>
        <taxon>Bacteria</taxon>
        <taxon>Pseudomonadati</taxon>
        <taxon>Nitrospinota/Tectimicrobiota group</taxon>
        <taxon>Candidatus Tectimicrobiota</taxon>
    </lineage>
</organism>
<evidence type="ECO:0000313" key="6">
    <source>
        <dbReference type="Proteomes" id="UP000782312"/>
    </source>
</evidence>
<dbReference type="GO" id="GO:0005737">
    <property type="term" value="C:cytoplasm"/>
    <property type="evidence" value="ECO:0007669"/>
    <property type="project" value="TreeGrafter"/>
</dbReference>
<keyword evidence="2" id="KW-0413">Isomerase</keyword>
<feature type="active site" description="Tele-phosphohistidine intermediate" evidence="3">
    <location>
        <position position="8"/>
    </location>
</feature>
<dbReference type="EMBL" id="JACPUR010000038">
    <property type="protein sequence ID" value="MBI3129189.1"/>
    <property type="molecule type" value="Genomic_DNA"/>
</dbReference>
<feature type="binding site" evidence="4">
    <location>
        <position position="57"/>
    </location>
    <ligand>
        <name>substrate</name>
    </ligand>
</feature>
<dbReference type="GO" id="GO:0005524">
    <property type="term" value="F:ATP binding"/>
    <property type="evidence" value="ECO:0007669"/>
    <property type="project" value="InterPro"/>
</dbReference>
<dbReference type="PANTHER" id="PTHR48100">
    <property type="entry name" value="BROAD-SPECIFICITY PHOSPHATASE YOR283W-RELATED"/>
    <property type="match status" value="1"/>
</dbReference>
<evidence type="ECO:0000256" key="3">
    <source>
        <dbReference type="PIRSR" id="PIRSR613078-1"/>
    </source>
</evidence>
<dbReference type="Proteomes" id="UP000782312">
    <property type="component" value="Unassembled WGS sequence"/>
</dbReference>
<reference evidence="5" key="1">
    <citation type="submission" date="2020-07" db="EMBL/GenBank/DDBJ databases">
        <title>Huge and variable diversity of episymbiotic CPR bacteria and DPANN archaea in groundwater ecosystems.</title>
        <authorList>
            <person name="He C.Y."/>
            <person name="Keren R."/>
            <person name="Whittaker M."/>
            <person name="Farag I.F."/>
            <person name="Doudna J."/>
            <person name="Cate J.H.D."/>
            <person name="Banfield J.F."/>
        </authorList>
    </citation>
    <scope>NUCLEOTIDE SEQUENCE</scope>
    <source>
        <strain evidence="5">NC_groundwater_763_Ag_S-0.2um_68_21</strain>
    </source>
</reference>
<dbReference type="CDD" id="cd07067">
    <property type="entry name" value="HP_PGM_like"/>
    <property type="match status" value="1"/>
</dbReference>
<dbReference type="InterPro" id="IPR013078">
    <property type="entry name" value="His_Pase_superF_clade-1"/>
</dbReference>
<dbReference type="InterPro" id="IPR050275">
    <property type="entry name" value="PGM_Phosphatase"/>
</dbReference>
<dbReference type="SUPFAM" id="SSF53254">
    <property type="entry name" value="Phosphoglycerate mutase-like"/>
    <property type="match status" value="1"/>
</dbReference>
<dbReference type="AlphaFoldDB" id="A0A932MNB5"/>
<proteinExistence type="predicted"/>
<dbReference type="GO" id="GO:0016791">
    <property type="term" value="F:phosphatase activity"/>
    <property type="evidence" value="ECO:0007669"/>
    <property type="project" value="TreeGrafter"/>
</dbReference>
<dbReference type="SMART" id="SM00855">
    <property type="entry name" value="PGAM"/>
    <property type="match status" value="1"/>
</dbReference>
<dbReference type="Gene3D" id="3.40.50.1240">
    <property type="entry name" value="Phosphoglycerate mutase-like"/>
    <property type="match status" value="1"/>
</dbReference>
<evidence type="ECO:0000313" key="5">
    <source>
        <dbReference type="EMBL" id="MBI3129189.1"/>
    </source>
</evidence>
<sequence length="212" mass="23585">MLLYLLRHGETDWNVQRRIQGVSGTPLNERGRLQARALAELVRGKLITAVYSSHLTRARQTAEVIAASLGLDVRLEPRLAELNQGELEGLTTEEIDARFNGFMDDWRSNPARLRMPGGETLAELQERAWAALEDMLLAHPHDTVAAVSHNLAITAILCRALGIDLNAFRRIRQFNAAHNLVEHSPTRGWNVVTMNGLAHLKGITNTEGSPYL</sequence>
<dbReference type="PRINTS" id="PR00991">
    <property type="entry name" value="6PFRUCTKNASE"/>
</dbReference>
<dbReference type="GO" id="GO:0006003">
    <property type="term" value="P:fructose 2,6-bisphosphate metabolic process"/>
    <property type="evidence" value="ECO:0007669"/>
    <property type="project" value="InterPro"/>
</dbReference>
<gene>
    <name evidence="5" type="ORF">HYZ11_16400</name>
</gene>